<dbReference type="EMBL" id="NIVC01000460">
    <property type="protein sequence ID" value="PAA82644.1"/>
    <property type="molecule type" value="Genomic_DNA"/>
</dbReference>
<proteinExistence type="inferred from homology"/>
<gene>
    <name evidence="5" type="ORF">BOX15_Mlig005589g1</name>
    <name evidence="4" type="ORF">BOX15_Mlig006824g1</name>
    <name evidence="6" type="ORF">BOX15_Mlig006824g2</name>
</gene>
<comment type="similarity">
    <text evidence="1">Belongs to the small Tim family.</text>
</comment>
<comment type="subcellular location">
    <subcellularLocation>
        <location evidence="1">Mitochondrion inner membrane</location>
        <topology evidence="1">Peripheral membrane protein</topology>
        <orientation evidence="1">Intermembrane side</orientation>
    </subcellularLocation>
</comment>
<comment type="subunit">
    <text evidence="1">Heterohexamer.</text>
</comment>
<comment type="caution">
    <text evidence="6">The sequence shown here is derived from an EMBL/GenBank/DDBJ whole genome shotgun (WGS) entry which is preliminary data.</text>
</comment>
<keyword evidence="1" id="KW-0472">Membrane</keyword>
<evidence type="ECO:0000256" key="2">
    <source>
        <dbReference type="SAM" id="MobiDB-lite"/>
    </source>
</evidence>
<dbReference type="GO" id="GO:0005743">
    <property type="term" value="C:mitochondrial inner membrane"/>
    <property type="evidence" value="ECO:0007669"/>
    <property type="project" value="UniProtKB-SubCell"/>
</dbReference>
<evidence type="ECO:0000313" key="4">
    <source>
        <dbReference type="EMBL" id="PAA53890.1"/>
    </source>
</evidence>
<accession>A0A267GB99</accession>
<organism evidence="6 7">
    <name type="scientific">Macrostomum lignano</name>
    <dbReference type="NCBI Taxonomy" id="282301"/>
    <lineage>
        <taxon>Eukaryota</taxon>
        <taxon>Metazoa</taxon>
        <taxon>Spiralia</taxon>
        <taxon>Lophotrochozoa</taxon>
        <taxon>Platyhelminthes</taxon>
        <taxon>Rhabditophora</taxon>
        <taxon>Macrostomorpha</taxon>
        <taxon>Macrostomida</taxon>
        <taxon>Macrostomidae</taxon>
        <taxon>Macrostomum</taxon>
    </lineage>
</organism>
<dbReference type="OrthoDB" id="344165at2759"/>
<reference evidence="6 7" key="1">
    <citation type="submission" date="2017-06" db="EMBL/GenBank/DDBJ databases">
        <title>A platform for efficient transgenesis in Macrostomum lignano, a flatworm model organism for stem cell research.</title>
        <authorList>
            <person name="Berezikov E."/>
        </authorList>
    </citation>
    <scope>NUCLEOTIDE SEQUENCE [LARGE SCALE GENOMIC DNA]</scope>
    <source>
        <strain evidence="6">DV1</strain>
        <tissue evidence="6">Whole organism</tissue>
    </source>
</reference>
<protein>
    <recommendedName>
        <fullName evidence="1">Mitochondrial import inner membrane translocase subunit</fullName>
    </recommendedName>
</protein>
<dbReference type="EMBL" id="NIVC01003005">
    <property type="protein sequence ID" value="PAA53890.1"/>
    <property type="molecule type" value="Genomic_DNA"/>
</dbReference>
<keyword evidence="1" id="KW-0653">Protein transport</keyword>
<dbReference type="EMBL" id="NIVC01000930">
    <property type="protein sequence ID" value="PAA74672.1"/>
    <property type="molecule type" value="Genomic_DNA"/>
</dbReference>
<dbReference type="SUPFAM" id="SSF144122">
    <property type="entry name" value="Tim10-like"/>
    <property type="match status" value="1"/>
</dbReference>
<comment type="function">
    <text evidence="1">Mitochondrial intermembrane chaperone that participates in the import and insertion of some multi-pass transmembrane proteins into the mitochondrial inner membrane. Also required for the transfer of beta-barrel precursors from the TOM complex to the sorting and assembly machinery (SAM complex) of the outer membrane. Acts as a chaperone-like protein that protects the hydrophobic precursors from aggregation and guide them through the mitochondrial intermembrane space.</text>
</comment>
<dbReference type="Proteomes" id="UP000215902">
    <property type="component" value="Unassembled WGS sequence"/>
</dbReference>
<keyword evidence="1" id="KW-0813">Transport</keyword>
<feature type="region of interest" description="Disordered" evidence="2">
    <location>
        <begin position="1"/>
        <end position="26"/>
    </location>
</feature>
<evidence type="ECO:0000313" key="6">
    <source>
        <dbReference type="EMBL" id="PAA82644.1"/>
    </source>
</evidence>
<keyword evidence="1" id="KW-0143">Chaperone</keyword>
<dbReference type="STRING" id="282301.A0A267GB99"/>
<feature type="domain" description="Tim10-like" evidence="3">
    <location>
        <begin position="56"/>
        <end position="118"/>
    </location>
</feature>
<keyword evidence="1" id="KW-0999">Mitochondrion inner membrane</keyword>
<name>A0A267GB99_9PLAT</name>
<evidence type="ECO:0000256" key="1">
    <source>
        <dbReference type="RuleBase" id="RU367043"/>
    </source>
</evidence>
<dbReference type="AlphaFoldDB" id="A0A267GB99"/>
<dbReference type="InterPro" id="IPR035427">
    <property type="entry name" value="Tim10-like_dom_sf"/>
</dbReference>
<sequence>MSWSSWFGGGSSGGSDKPASSDAYNDTSSFQYETVPSIGSSSSYGSSSGGTAEFQQQVQQQMLVAELQRRIGQLSGLCWEKCMTAYPKYSISSREENCVTNCAERYLDVSSLIAEGLAKKFEAS</sequence>
<evidence type="ECO:0000313" key="7">
    <source>
        <dbReference type="Proteomes" id="UP000215902"/>
    </source>
</evidence>
<evidence type="ECO:0000313" key="5">
    <source>
        <dbReference type="EMBL" id="PAA74672.1"/>
    </source>
</evidence>
<dbReference type="InterPro" id="IPR004217">
    <property type="entry name" value="Tim10-like"/>
</dbReference>
<keyword evidence="1" id="KW-0811">Translocation</keyword>
<keyword evidence="1" id="KW-1015">Disulfide bond</keyword>
<dbReference type="Gene3D" id="1.10.287.810">
    <property type="entry name" value="Mitochondrial import inner membrane translocase subunit tim13 like domains"/>
    <property type="match status" value="1"/>
</dbReference>
<keyword evidence="1" id="KW-0496">Mitochondrion</keyword>
<dbReference type="GO" id="GO:0015031">
    <property type="term" value="P:protein transport"/>
    <property type="evidence" value="ECO:0007669"/>
    <property type="project" value="UniProtKB-KW"/>
</dbReference>
<comment type="domain">
    <text evidence="1">The twin CX3C motif contains 4 conserved Cys residues that form 2 disulfide bonds in the mitochondrial intermembrane space.</text>
</comment>
<keyword evidence="7" id="KW-1185">Reference proteome</keyword>
<evidence type="ECO:0000259" key="3">
    <source>
        <dbReference type="Pfam" id="PF02953"/>
    </source>
</evidence>
<dbReference type="Pfam" id="PF02953">
    <property type="entry name" value="zf-Tim10_DDP"/>
    <property type="match status" value="1"/>
</dbReference>